<dbReference type="SUPFAM" id="SSF53335">
    <property type="entry name" value="S-adenosyl-L-methionine-dependent methyltransferases"/>
    <property type="match status" value="1"/>
</dbReference>
<dbReference type="InterPro" id="IPR029063">
    <property type="entry name" value="SAM-dependent_MTases_sf"/>
</dbReference>
<dbReference type="GO" id="GO:0032259">
    <property type="term" value="P:methylation"/>
    <property type="evidence" value="ECO:0007669"/>
    <property type="project" value="UniProtKB-KW"/>
</dbReference>
<keyword evidence="6" id="KW-1185">Reference proteome</keyword>
<gene>
    <name evidence="5" type="ORF">DES47_104613</name>
</gene>
<dbReference type="CDD" id="cd02440">
    <property type="entry name" value="AdoMet_MTases"/>
    <property type="match status" value="1"/>
</dbReference>
<evidence type="ECO:0000256" key="1">
    <source>
        <dbReference type="ARBA" id="ARBA00022603"/>
    </source>
</evidence>
<dbReference type="PANTHER" id="PTHR43464">
    <property type="entry name" value="METHYLTRANSFERASE"/>
    <property type="match status" value="1"/>
</dbReference>
<accession>A0A4R6QLN4</accession>
<name>A0A4R6QLN4_9BURK</name>
<dbReference type="Gene3D" id="3.40.50.150">
    <property type="entry name" value="Vaccinia Virus protein VP39"/>
    <property type="match status" value="1"/>
</dbReference>
<evidence type="ECO:0000313" key="5">
    <source>
        <dbReference type="EMBL" id="TDP64323.1"/>
    </source>
</evidence>
<dbReference type="InterPro" id="IPR013217">
    <property type="entry name" value="Methyltransf_12"/>
</dbReference>
<keyword evidence="3" id="KW-0949">S-adenosyl-L-methionine</keyword>
<dbReference type="AlphaFoldDB" id="A0A4R6QLN4"/>
<evidence type="ECO:0000256" key="3">
    <source>
        <dbReference type="ARBA" id="ARBA00022691"/>
    </source>
</evidence>
<proteinExistence type="predicted"/>
<dbReference type="Pfam" id="PF08242">
    <property type="entry name" value="Methyltransf_12"/>
    <property type="match status" value="1"/>
</dbReference>
<keyword evidence="2 5" id="KW-0808">Transferase</keyword>
<evidence type="ECO:0000313" key="6">
    <source>
        <dbReference type="Proteomes" id="UP000295361"/>
    </source>
</evidence>
<dbReference type="InParanoid" id="A0A4R6QLN4"/>
<dbReference type="Proteomes" id="UP000295361">
    <property type="component" value="Unassembled WGS sequence"/>
</dbReference>
<evidence type="ECO:0000259" key="4">
    <source>
        <dbReference type="Pfam" id="PF08242"/>
    </source>
</evidence>
<feature type="domain" description="Methyltransferase type 12" evidence="4">
    <location>
        <begin position="148"/>
        <end position="243"/>
    </location>
</feature>
<reference evidence="5 6" key="1">
    <citation type="submission" date="2019-03" db="EMBL/GenBank/DDBJ databases">
        <title>Genomic Encyclopedia of Type Strains, Phase IV (KMG-IV): sequencing the most valuable type-strain genomes for metagenomic binning, comparative biology and taxonomic classification.</title>
        <authorList>
            <person name="Goeker M."/>
        </authorList>
    </citation>
    <scope>NUCLEOTIDE SEQUENCE [LARGE SCALE GENOMIC DNA]</scope>
    <source>
        <strain evidence="5 6">DSM 16998</strain>
    </source>
</reference>
<protein>
    <submittedName>
        <fullName evidence="5">Methyltransferase family protein</fullName>
    </submittedName>
</protein>
<organism evidence="5 6">
    <name type="scientific">Roseateles toxinivorans</name>
    <dbReference type="NCBI Taxonomy" id="270368"/>
    <lineage>
        <taxon>Bacteria</taxon>
        <taxon>Pseudomonadati</taxon>
        <taxon>Pseudomonadota</taxon>
        <taxon>Betaproteobacteria</taxon>
        <taxon>Burkholderiales</taxon>
        <taxon>Sphaerotilaceae</taxon>
        <taxon>Roseateles</taxon>
    </lineage>
</organism>
<sequence>MGTRMSASQDTLNKLLTLMEGSARFARDSVKRAAAEFGPAWEDDFAAMLQRFYGSDVALLDAVKGYGSFVMDSMRRQKRFEQDLSYPAKTYAEAAAEVYYNDDYMRRQYLPGLLLSHYLWTHHYQQIEYFKGFFLPWLQRQQVSEFAEVGVGTGIYSRLALQHLPELRGVGFDISPLSLEFTAAHVASFGFAGRYQARKQNVIDEPSAQRFRAVVCVEVLEHLEDPVALLKGLKGLCAPDGKLFVTAALNAAHADHIYLYSHPQQVLDQVETAGLHLEHCFFANAYAPAKPGLPVPSALAMVLTPKA</sequence>
<comment type="caution">
    <text evidence="5">The sequence shown here is derived from an EMBL/GenBank/DDBJ whole genome shotgun (WGS) entry which is preliminary data.</text>
</comment>
<keyword evidence="1 5" id="KW-0489">Methyltransferase</keyword>
<dbReference type="PANTHER" id="PTHR43464:SF19">
    <property type="entry name" value="UBIQUINONE BIOSYNTHESIS O-METHYLTRANSFERASE, MITOCHONDRIAL"/>
    <property type="match status" value="1"/>
</dbReference>
<dbReference type="GO" id="GO:0008168">
    <property type="term" value="F:methyltransferase activity"/>
    <property type="evidence" value="ECO:0007669"/>
    <property type="project" value="UniProtKB-KW"/>
</dbReference>
<evidence type="ECO:0000256" key="2">
    <source>
        <dbReference type="ARBA" id="ARBA00022679"/>
    </source>
</evidence>
<dbReference type="EMBL" id="SNXS01000004">
    <property type="protein sequence ID" value="TDP64323.1"/>
    <property type="molecule type" value="Genomic_DNA"/>
</dbReference>